<sequence>MWMPYSPPNSPRSRALDWDVAQASHDRLDTRPSTPIAGSSDLFSSSTSLPSSEATWSIPSTPFPSLAFGSSLSGSDSRAALFMSRTASPIFGLLGTQLDPNILISPAALPVADTNRIGYVPSNVDHYTWERKGGQGKWHVLCPSCGKWVGTNGSHQRPNNVSSLLSHMRGAKCKRSSAQSVLENMELTSAKRARDLAFKPPSPPAPQSPPPRPRSAPPTSPSKGIAAAASFRFAVDTPSKYRHRKYTYVDNSSSDSEHDTDSVTLSPLLPMRSVSVGPLPTFDIFRDPQSMTHDTPRPLPSSRPVPAPHSPLPSLSNPFATCGASATRTSCPGIELEWPVGDVWSTYPWQHHGLKSSDLGYQFWAIEESIDGSGIVFRIRADTCEGSGDGSPCPSCRGVTKTVNHLADLSLYAAPRTNHKYLTHAQLTRLLEERDETVNTWKLKALNLARKVANLVRKLDDHRRFLMAVSTSDIPRLQQLVRQGIKANASVSSIVGKIESAMVGVYHARGYTGTDLDIALMVLRLGGRKLLYAMNHYISIPSIRALRRAHVFVKLMPSVGLPTTGEIVFNITSLFHPKFKEPMAGERPFHSGMSILWDEVNEENAACYIEHIDSVGGLCREHSSHVNLRLATFENAVSLGAALADGTVHYGKEVSVIAMASYGLVLRSAYPVMISPTCKQETPEESAVLLQKVLNAWKQAGEAKFGPVWSFASDGDAGRRAMVYSMFLKHEVGYDHPLYRYVSRLPGLNLLVGDDDVTGTFDWKHEIKRWARLLRTVEGVVIHRTVINHEMLRRHLLRTGSSTTYVDKLLSPGDSQDVPRAIDLINALHLISLSPTTNCTPFEYQEYTYIAILSDLVTSFMHAFLMPHWSLSDQVASLSKYAHMAFALFRENRINFMPYQLYGDTQTTVKDIIFTIAKQQEMDGSQPFYLFLAGDDRLEVLFGVLRMLGGHNPNFTFTQILDRIAAAMELEGVMARHPDLDQGHRRLKVTRTEKLDHLNPESWIGCVTAKSVDLPLTWRKGRDNAALSLGCIGLHPDFNALFDEARVLDMLKPFGDGKFPGVSTAPDLSQETIGESVSGTAVTDDDALFVIEQHDNLDPLESTMPDASIAGPTSSLRTATHANASRLPSVEDLRSSNNAATDAATEFLEAGSDMLEETLEPHDDHKLPSMLKPDERTPWLERGDGGGDHNRMHKATACREIITPYFIRKSHDRVWRVRGYTMDIKPRVYISIPVFVRKCLDGLWRDLM</sequence>
<reference evidence="1" key="2">
    <citation type="journal article" date="2022" name="New Phytol.">
        <title>Evolutionary transition to the ectomycorrhizal habit in the genomes of a hyperdiverse lineage of mushroom-forming fungi.</title>
        <authorList>
            <person name="Looney B."/>
            <person name="Miyauchi S."/>
            <person name="Morin E."/>
            <person name="Drula E."/>
            <person name="Courty P.E."/>
            <person name="Kohler A."/>
            <person name="Kuo A."/>
            <person name="LaButti K."/>
            <person name="Pangilinan J."/>
            <person name="Lipzen A."/>
            <person name="Riley R."/>
            <person name="Andreopoulos W."/>
            <person name="He G."/>
            <person name="Johnson J."/>
            <person name="Nolan M."/>
            <person name="Tritt A."/>
            <person name="Barry K.W."/>
            <person name="Grigoriev I.V."/>
            <person name="Nagy L.G."/>
            <person name="Hibbett D."/>
            <person name="Henrissat B."/>
            <person name="Matheny P.B."/>
            <person name="Labbe J."/>
            <person name="Martin F.M."/>
        </authorList>
    </citation>
    <scope>NUCLEOTIDE SEQUENCE</scope>
    <source>
        <strain evidence="1">HHB10654</strain>
    </source>
</reference>
<dbReference type="EMBL" id="MU277187">
    <property type="protein sequence ID" value="KAI0069219.1"/>
    <property type="molecule type" value="Genomic_DNA"/>
</dbReference>
<reference evidence="1" key="1">
    <citation type="submission" date="2021-03" db="EMBL/GenBank/DDBJ databases">
        <authorList>
            <consortium name="DOE Joint Genome Institute"/>
            <person name="Ahrendt S."/>
            <person name="Looney B.P."/>
            <person name="Miyauchi S."/>
            <person name="Morin E."/>
            <person name="Drula E."/>
            <person name="Courty P.E."/>
            <person name="Chicoki N."/>
            <person name="Fauchery L."/>
            <person name="Kohler A."/>
            <person name="Kuo A."/>
            <person name="Labutti K."/>
            <person name="Pangilinan J."/>
            <person name="Lipzen A."/>
            <person name="Riley R."/>
            <person name="Andreopoulos W."/>
            <person name="He G."/>
            <person name="Johnson J."/>
            <person name="Barry K.W."/>
            <person name="Grigoriev I.V."/>
            <person name="Nagy L."/>
            <person name="Hibbett D."/>
            <person name="Henrissat B."/>
            <person name="Matheny P.B."/>
            <person name="Labbe J."/>
            <person name="Martin F."/>
        </authorList>
    </citation>
    <scope>NUCLEOTIDE SEQUENCE</scope>
    <source>
        <strain evidence="1">HHB10654</strain>
    </source>
</reference>
<organism evidence="1 2">
    <name type="scientific">Artomyces pyxidatus</name>
    <dbReference type="NCBI Taxonomy" id="48021"/>
    <lineage>
        <taxon>Eukaryota</taxon>
        <taxon>Fungi</taxon>
        <taxon>Dikarya</taxon>
        <taxon>Basidiomycota</taxon>
        <taxon>Agaricomycotina</taxon>
        <taxon>Agaricomycetes</taxon>
        <taxon>Russulales</taxon>
        <taxon>Auriscalpiaceae</taxon>
        <taxon>Artomyces</taxon>
    </lineage>
</organism>
<evidence type="ECO:0000313" key="2">
    <source>
        <dbReference type="Proteomes" id="UP000814140"/>
    </source>
</evidence>
<comment type="caution">
    <text evidence="1">The sequence shown here is derived from an EMBL/GenBank/DDBJ whole genome shotgun (WGS) entry which is preliminary data.</text>
</comment>
<accession>A0ACB8TL86</accession>
<proteinExistence type="predicted"/>
<gene>
    <name evidence="1" type="ORF">BV25DRAFT_1874832</name>
</gene>
<name>A0ACB8TL86_9AGAM</name>
<keyword evidence="2" id="KW-1185">Reference proteome</keyword>
<protein>
    <submittedName>
        <fullName evidence="1">Uncharacterized protein</fullName>
    </submittedName>
</protein>
<evidence type="ECO:0000313" key="1">
    <source>
        <dbReference type="EMBL" id="KAI0069219.1"/>
    </source>
</evidence>
<dbReference type="Proteomes" id="UP000814140">
    <property type="component" value="Unassembled WGS sequence"/>
</dbReference>